<comment type="caution">
    <text evidence="2">The sequence shown here is derived from an EMBL/GenBank/DDBJ whole genome shotgun (WGS) entry which is preliminary data.</text>
</comment>
<reference evidence="2" key="1">
    <citation type="journal article" date="2015" name="Nature">
        <title>Complex archaea that bridge the gap between prokaryotes and eukaryotes.</title>
        <authorList>
            <person name="Spang A."/>
            <person name="Saw J.H."/>
            <person name="Jorgensen S.L."/>
            <person name="Zaremba-Niedzwiedzka K."/>
            <person name="Martijn J."/>
            <person name="Lind A.E."/>
            <person name="van Eijk R."/>
            <person name="Schleper C."/>
            <person name="Guy L."/>
            <person name="Ettema T.J."/>
        </authorList>
    </citation>
    <scope>NUCLEOTIDE SEQUENCE</scope>
</reference>
<dbReference type="AlphaFoldDB" id="A0A0F8YE02"/>
<feature type="transmembrane region" description="Helical" evidence="1">
    <location>
        <begin position="87"/>
        <end position="110"/>
    </location>
</feature>
<protein>
    <recommendedName>
        <fullName evidence="3">DUF420 domain-containing protein</fullName>
    </recommendedName>
</protein>
<evidence type="ECO:0000256" key="1">
    <source>
        <dbReference type="SAM" id="Phobius"/>
    </source>
</evidence>
<organism evidence="2">
    <name type="scientific">marine sediment metagenome</name>
    <dbReference type="NCBI Taxonomy" id="412755"/>
    <lineage>
        <taxon>unclassified sequences</taxon>
        <taxon>metagenomes</taxon>
        <taxon>ecological metagenomes</taxon>
    </lineage>
</organism>
<evidence type="ECO:0008006" key="3">
    <source>
        <dbReference type="Google" id="ProtNLM"/>
    </source>
</evidence>
<proteinExistence type="predicted"/>
<gene>
    <name evidence="2" type="ORF">LCGC14_2909290</name>
</gene>
<keyword evidence="1" id="KW-1133">Transmembrane helix</keyword>
<feature type="transmembrane region" description="Helical" evidence="1">
    <location>
        <begin position="137"/>
        <end position="156"/>
    </location>
</feature>
<feature type="transmembrane region" description="Helical" evidence="1">
    <location>
        <begin position="12"/>
        <end position="35"/>
    </location>
</feature>
<sequence length="197" mass="21653">MAETTSREKRSLKNTVIAGWVILTVFLGFVLGFSAPWEDLMGESPFASIATIHGMFATLGVIVGSATGYLGWRLLLGHLKAYRDLRILATISAVLAFLAAVSGNMIYIAYRGTGGPREFFKSNFPEIHEIFFEFKEFIGLFPLPIAVAATFILWKYKDSLPVDENIRNAVGVMIAVAWTVLMIVFVLGAAITKLMPV</sequence>
<name>A0A0F8YE02_9ZZZZ</name>
<keyword evidence="1" id="KW-0812">Transmembrane</keyword>
<evidence type="ECO:0000313" key="2">
    <source>
        <dbReference type="EMBL" id="KKK71900.1"/>
    </source>
</evidence>
<dbReference type="EMBL" id="LAZR01057524">
    <property type="protein sequence ID" value="KKK71900.1"/>
    <property type="molecule type" value="Genomic_DNA"/>
</dbReference>
<feature type="transmembrane region" description="Helical" evidence="1">
    <location>
        <begin position="55"/>
        <end position="75"/>
    </location>
</feature>
<keyword evidence="1" id="KW-0472">Membrane</keyword>
<feature type="transmembrane region" description="Helical" evidence="1">
    <location>
        <begin position="168"/>
        <end position="191"/>
    </location>
</feature>
<accession>A0A0F8YE02</accession>